<dbReference type="InterPro" id="IPR016007">
    <property type="entry name" value="Alpha_rhamnosid"/>
</dbReference>
<evidence type="ECO:0000256" key="1">
    <source>
        <dbReference type="ARBA" id="ARBA00001445"/>
    </source>
</evidence>
<dbReference type="PIRSF" id="PIRSF010631">
    <property type="entry name" value="A-rhamnsds"/>
    <property type="match status" value="1"/>
</dbReference>
<evidence type="ECO:0000256" key="2">
    <source>
        <dbReference type="ARBA" id="ARBA00012652"/>
    </source>
</evidence>
<dbReference type="Pfam" id="PF08531">
    <property type="entry name" value="Bac_rhamnosid_N"/>
    <property type="match status" value="1"/>
</dbReference>
<gene>
    <name evidence="8" type="ORF">EP51_22040</name>
</gene>
<evidence type="ECO:0000313" key="8">
    <source>
        <dbReference type="EMBL" id="AII07186.1"/>
    </source>
</evidence>
<reference evidence="8 9" key="1">
    <citation type="submission" date="2014-07" db="EMBL/GenBank/DDBJ databases">
        <title>Genome Sequence of Rhodococcus opacus Strain R7, a Biodegrader of Mono- and Polycyclic Aromatic Hydrocarbons.</title>
        <authorList>
            <person name="Di Gennaro P."/>
            <person name="Zampolli J."/>
            <person name="Presti I."/>
            <person name="Cappelletti M."/>
            <person name="D'Ursi P."/>
            <person name="Orro A."/>
            <person name="Mezzelani A."/>
            <person name="Milanesi L."/>
        </authorList>
    </citation>
    <scope>NUCLEOTIDE SEQUENCE [LARGE SCALE GENOMIC DNA]</scope>
    <source>
        <strain evidence="8 9">R7</strain>
    </source>
</reference>
<dbReference type="Proteomes" id="UP000028488">
    <property type="component" value="Chromosome"/>
</dbReference>
<dbReference type="InterPro" id="IPR008928">
    <property type="entry name" value="6-hairpin_glycosidase_sf"/>
</dbReference>
<feature type="domain" description="Alpha-L-rhamnosidase C-terminal" evidence="7">
    <location>
        <begin position="811"/>
        <end position="872"/>
    </location>
</feature>
<dbReference type="EMBL" id="CP008947">
    <property type="protein sequence ID" value="AII07186.1"/>
    <property type="molecule type" value="Genomic_DNA"/>
</dbReference>
<dbReference type="Gene3D" id="2.60.40.10">
    <property type="entry name" value="Immunoglobulins"/>
    <property type="match status" value="1"/>
</dbReference>
<protein>
    <recommendedName>
        <fullName evidence="2">alpha-L-rhamnosidase</fullName>
        <ecNumber evidence="2">3.2.1.40</ecNumber>
    </recommendedName>
</protein>
<dbReference type="SUPFAM" id="SSF48208">
    <property type="entry name" value="Six-hairpin glycosidases"/>
    <property type="match status" value="1"/>
</dbReference>
<evidence type="ECO:0000256" key="3">
    <source>
        <dbReference type="ARBA" id="ARBA00022801"/>
    </source>
</evidence>
<dbReference type="InterPro" id="IPR008902">
    <property type="entry name" value="Rhamnosid_concanavalin"/>
</dbReference>
<proteinExistence type="predicted"/>
<dbReference type="RefSeq" id="WP_128640383.1">
    <property type="nucleotide sequence ID" value="NZ_CP008947.1"/>
</dbReference>
<dbReference type="InterPro" id="IPR035398">
    <property type="entry name" value="Bac_rhamnosid_C"/>
</dbReference>
<accession>A0A076EN17</accession>
<dbReference type="Gene3D" id="1.50.10.10">
    <property type="match status" value="1"/>
</dbReference>
<evidence type="ECO:0000259" key="4">
    <source>
        <dbReference type="Pfam" id="PF05592"/>
    </source>
</evidence>
<dbReference type="GO" id="GO:0030596">
    <property type="term" value="F:alpha-L-rhamnosidase activity"/>
    <property type="evidence" value="ECO:0007669"/>
    <property type="project" value="UniProtKB-EC"/>
</dbReference>
<keyword evidence="3" id="KW-0378">Hydrolase</keyword>
<evidence type="ECO:0000259" key="7">
    <source>
        <dbReference type="Pfam" id="PF17390"/>
    </source>
</evidence>
<dbReference type="AlphaFoldDB" id="A0A076EN17"/>
<dbReference type="Pfam" id="PF05592">
    <property type="entry name" value="Bac_rhamnosid"/>
    <property type="match status" value="1"/>
</dbReference>
<dbReference type="InterPro" id="IPR013783">
    <property type="entry name" value="Ig-like_fold"/>
</dbReference>
<dbReference type="Pfam" id="PF25788">
    <property type="entry name" value="Ig_Rha78A_N"/>
    <property type="match status" value="1"/>
</dbReference>
<name>A0A076EN17_RHOOP</name>
<dbReference type="Gene3D" id="2.60.420.10">
    <property type="entry name" value="Maltose phosphorylase, domain 3"/>
    <property type="match status" value="1"/>
</dbReference>
<feature type="domain" description="Alpha-L-rhamnosidase concanavalin-like" evidence="4">
    <location>
        <begin position="323"/>
        <end position="431"/>
    </location>
</feature>
<comment type="catalytic activity">
    <reaction evidence="1">
        <text>Hydrolysis of terminal non-reducing alpha-L-rhamnose residues in alpha-L-rhamnosides.</text>
        <dbReference type="EC" id="3.2.1.40"/>
    </reaction>
</comment>
<evidence type="ECO:0000259" key="6">
    <source>
        <dbReference type="Pfam" id="PF17389"/>
    </source>
</evidence>
<sequence length="902" mass="99052">MTTPTHLRLEHLRPGEPCGTTHPRLSWRLPTGSTRQLAYQIRVAGLSDRTSSTLFTTEIVEGRDHVLVRPWTPTHPVPTAGEERTWQVRCWTDLGPSDWSEPAPWVTGLLHGGDLTADWIEPYEPDVPPLGHRPAYRLRASWRPRAEITHASLFATAHGIYEFFVNGARVGDHELTPGFTSYRAHLQVQHFDVTGLLHPGHNELGILLSDGWFRGRHGFERHGDGFGDRLAALAELHVRYADGTSERFGTGDGWTSAPSEIDAADLMDGQRVDLRRVPADEVYHPAAVARGGLYDDRSRLTTGVAPPVRRIETLAVVAVTEPRPGTYVVDFGQNINGWVTAADLGAAGTHVTLTHGESLAADGSVDTDHLRAFEFATGKSLPAGQVDHVVSSGRPGETFEPRHTTHGFRYVQFDGLETKPGPDSITAAVVHTDLEQVGSFGCDNDRLEKLHAAAVWSFRGNACDVPTDCPQRERSGFTGDWQIYVETAAFTHDVAGFSDKWLRDLAADQWPDGTVPNIVPNPAGNQPSGNHFADIANGSAGWGDAAVIVPWQLWRLYGDVEVLERQYDSMTRWVERAAGAARDRRHPDRALARPTPDDHEEYLWDTGFHWGEWLEPGEIPAPDPARDNSVVATAYLARSAGLLAQIACVLGRDRDAHRYAAIAAGAVHAWQCEFITPDGTLTHPTQANYVRALEFDLVPAEGRRRFAEELAQLLADNDYHLGTGFLATGMLLPALARNGHLDTAYRVLLSTGNPSWMEMIDRGATTIWERWDGVDENGRATASLNHYAKGAVVSFLHQFVAGLRPAETPGPDTVGYRRFAVEPRPGGDITAAHAEHCSPYGNIAVRWTITDDVFTLSLTVPAGSECELRLGDRVELLPAGTYTRTCPATRVSRRSSRASPTR</sequence>
<dbReference type="Pfam" id="PF17389">
    <property type="entry name" value="Bac_rhamnosid6H"/>
    <property type="match status" value="1"/>
</dbReference>
<evidence type="ECO:0000259" key="5">
    <source>
        <dbReference type="Pfam" id="PF08531"/>
    </source>
</evidence>
<dbReference type="PANTHER" id="PTHR33307:SF6">
    <property type="entry name" value="ALPHA-RHAMNOSIDASE (EUROFUNG)-RELATED"/>
    <property type="match status" value="1"/>
</dbReference>
<dbReference type="InterPro" id="IPR012341">
    <property type="entry name" value="6hp_glycosidase-like_sf"/>
</dbReference>
<dbReference type="InterPro" id="IPR035396">
    <property type="entry name" value="Bac_rhamnosid6H"/>
</dbReference>
<dbReference type="eggNOG" id="COG3408">
    <property type="taxonomic scope" value="Bacteria"/>
</dbReference>
<dbReference type="Pfam" id="PF17390">
    <property type="entry name" value="Bac_rhamnosid_C"/>
    <property type="match status" value="1"/>
</dbReference>
<feature type="domain" description="Bacterial alpha-L-rhamnosidase N-terminal" evidence="5">
    <location>
        <begin position="147"/>
        <end position="279"/>
    </location>
</feature>
<dbReference type="EC" id="3.2.1.40" evidence="2"/>
<dbReference type="Gene3D" id="2.60.120.260">
    <property type="entry name" value="Galactose-binding domain-like"/>
    <property type="match status" value="2"/>
</dbReference>
<organism evidence="8 9">
    <name type="scientific">Rhodococcus opacus</name>
    <name type="common">Nocardia opaca</name>
    <dbReference type="NCBI Taxonomy" id="37919"/>
    <lineage>
        <taxon>Bacteria</taxon>
        <taxon>Bacillati</taxon>
        <taxon>Actinomycetota</taxon>
        <taxon>Actinomycetes</taxon>
        <taxon>Mycobacteriales</taxon>
        <taxon>Nocardiaceae</taxon>
        <taxon>Rhodococcus</taxon>
    </lineage>
</organism>
<dbReference type="GO" id="GO:0005975">
    <property type="term" value="P:carbohydrate metabolic process"/>
    <property type="evidence" value="ECO:0007669"/>
    <property type="project" value="InterPro"/>
</dbReference>
<evidence type="ECO:0000313" key="9">
    <source>
        <dbReference type="Proteomes" id="UP000028488"/>
    </source>
</evidence>
<feature type="domain" description="Alpha-L-rhamnosidase six-hairpin glycosidase" evidence="6">
    <location>
        <begin position="435"/>
        <end position="800"/>
    </location>
</feature>
<dbReference type="InterPro" id="IPR013737">
    <property type="entry name" value="Bac_rhamnosid_N"/>
</dbReference>
<dbReference type="PANTHER" id="PTHR33307">
    <property type="entry name" value="ALPHA-RHAMNOSIDASE (EUROFUNG)"/>
    <property type="match status" value="1"/>
</dbReference>